<dbReference type="GO" id="GO:0090313">
    <property type="term" value="P:regulation of protein targeting to membrane"/>
    <property type="evidence" value="ECO:0007669"/>
    <property type="project" value="TreeGrafter"/>
</dbReference>
<dbReference type="GO" id="GO:0005886">
    <property type="term" value="C:plasma membrane"/>
    <property type="evidence" value="ECO:0007669"/>
    <property type="project" value="TreeGrafter"/>
</dbReference>
<dbReference type="InterPro" id="IPR052894">
    <property type="entry name" value="AsmA-related"/>
</dbReference>
<feature type="domain" description="AsmA" evidence="2">
    <location>
        <begin position="1"/>
        <end position="181"/>
    </location>
</feature>
<accession>X1A8M1</accession>
<name>X1A8M1_9ZZZZ</name>
<dbReference type="EMBL" id="BART01008677">
    <property type="protein sequence ID" value="GAG56546.1"/>
    <property type="molecule type" value="Genomic_DNA"/>
</dbReference>
<keyword evidence="1" id="KW-1133">Transmembrane helix</keyword>
<dbReference type="InterPro" id="IPR007844">
    <property type="entry name" value="AsmA"/>
</dbReference>
<organism evidence="3">
    <name type="scientific">marine sediment metagenome</name>
    <dbReference type="NCBI Taxonomy" id="412755"/>
    <lineage>
        <taxon>unclassified sequences</taxon>
        <taxon>metagenomes</taxon>
        <taxon>ecological metagenomes</taxon>
    </lineage>
</organism>
<proteinExistence type="predicted"/>
<dbReference type="AlphaFoldDB" id="X1A8M1"/>
<keyword evidence="1" id="KW-0812">Transmembrane</keyword>
<feature type="transmembrane region" description="Helical" evidence="1">
    <location>
        <begin position="7"/>
        <end position="30"/>
    </location>
</feature>
<gene>
    <name evidence="3" type="ORF">S01H4_19453</name>
</gene>
<evidence type="ECO:0000313" key="3">
    <source>
        <dbReference type="EMBL" id="GAG56546.1"/>
    </source>
</evidence>
<comment type="caution">
    <text evidence="3">The sequence shown here is derived from an EMBL/GenBank/DDBJ whole genome shotgun (WGS) entry which is preliminary data.</text>
</comment>
<evidence type="ECO:0000256" key="1">
    <source>
        <dbReference type="SAM" id="Phobius"/>
    </source>
</evidence>
<sequence length="333" mass="37169">MKKFFKILIKSITIFVVVIIALLILIPVLFKGKLLTKVQEEINKTVNAKVEFADFRLSFIRHFPNLSFALTELSVVGLEEFSEDTLVYFQSFSTAVDVLSVFGDEGIQVKSILLKKPRLKAKVLENGKANWDIMKETTAEKEVPDTTSGEMPDFRVKLKKFAIEDAGIVYEDLSSGMMATLDNFNFVLKGDMSMDYTDLDIFSTTESLNFVFDGIRYVKNASLYMKARIGADLVKMIFTFDANEFALNELALGFDGEVSMPGDDIDVDLTFNTTKTGFKSLLSMVPAVYMKDFEGIHTDGSLSLNGYAKGTYNSSDSTLPNIGLELIVQNGMF</sequence>
<dbReference type="PANTHER" id="PTHR30441:SF8">
    <property type="entry name" value="DUF748 DOMAIN-CONTAINING PROTEIN"/>
    <property type="match status" value="1"/>
</dbReference>
<keyword evidence="1" id="KW-0472">Membrane</keyword>
<reference evidence="3" key="1">
    <citation type="journal article" date="2014" name="Front. Microbiol.">
        <title>High frequency of phylogenetically diverse reductive dehalogenase-homologous genes in deep subseafloor sedimentary metagenomes.</title>
        <authorList>
            <person name="Kawai M."/>
            <person name="Futagami T."/>
            <person name="Toyoda A."/>
            <person name="Takaki Y."/>
            <person name="Nishi S."/>
            <person name="Hori S."/>
            <person name="Arai W."/>
            <person name="Tsubouchi T."/>
            <person name="Morono Y."/>
            <person name="Uchiyama I."/>
            <person name="Ito T."/>
            <person name="Fujiyama A."/>
            <person name="Inagaki F."/>
            <person name="Takami H."/>
        </authorList>
    </citation>
    <scope>NUCLEOTIDE SEQUENCE</scope>
    <source>
        <strain evidence="3">Expedition CK06-06</strain>
    </source>
</reference>
<evidence type="ECO:0000259" key="2">
    <source>
        <dbReference type="Pfam" id="PF05170"/>
    </source>
</evidence>
<dbReference type="Pfam" id="PF05170">
    <property type="entry name" value="AsmA"/>
    <property type="match status" value="1"/>
</dbReference>
<protein>
    <recommendedName>
        <fullName evidence="2">AsmA domain-containing protein</fullName>
    </recommendedName>
</protein>
<feature type="non-terminal residue" evidence="3">
    <location>
        <position position="333"/>
    </location>
</feature>
<dbReference type="PANTHER" id="PTHR30441">
    <property type="entry name" value="DUF748 DOMAIN-CONTAINING PROTEIN"/>
    <property type="match status" value="1"/>
</dbReference>